<dbReference type="Proteomes" id="UP000518288">
    <property type="component" value="Unassembled WGS sequence"/>
</dbReference>
<proteinExistence type="predicted"/>
<gene>
    <name evidence="1" type="ORF">BDD16_001946</name>
</gene>
<evidence type="ECO:0000313" key="1">
    <source>
        <dbReference type="EMBL" id="NYG32960.1"/>
    </source>
</evidence>
<protein>
    <submittedName>
        <fullName evidence="1">Uncharacterized protein</fullName>
    </submittedName>
</protein>
<dbReference type="EMBL" id="JACCFH010000001">
    <property type="protein sequence ID" value="NYG32960.1"/>
    <property type="molecule type" value="Genomic_DNA"/>
</dbReference>
<accession>A0A7Y9R0H2</accession>
<reference evidence="1 2" key="1">
    <citation type="submission" date="2020-07" db="EMBL/GenBank/DDBJ databases">
        <title>Genomic Encyclopedia of Archaeal and Bacterial Type Strains, Phase II (KMG-II): from individual species to whole genera.</title>
        <authorList>
            <person name="Goeker M."/>
        </authorList>
    </citation>
    <scope>NUCLEOTIDE SEQUENCE [LARGE SCALE GENOMIC DNA]</scope>
    <source>
        <strain evidence="1 2">DSM 21226</strain>
    </source>
</reference>
<evidence type="ECO:0000313" key="2">
    <source>
        <dbReference type="Proteomes" id="UP000518288"/>
    </source>
</evidence>
<dbReference type="AlphaFoldDB" id="A0A7Y9R0H2"/>
<keyword evidence="2" id="KW-1185">Reference proteome</keyword>
<sequence>MKPRWTDWLVAAAIAFTLSAGAATTVLDDVPQIVRSR</sequence>
<comment type="caution">
    <text evidence="1">The sequence shown here is derived from an EMBL/GenBank/DDBJ whole genome shotgun (WGS) entry which is preliminary data.</text>
</comment>
<name>A0A7Y9R0H2_9BURK</name>
<organism evidence="1 2">
    <name type="scientific">Sphaerotilus montanus</name>
    <dbReference type="NCBI Taxonomy" id="522889"/>
    <lineage>
        <taxon>Bacteria</taxon>
        <taxon>Pseudomonadati</taxon>
        <taxon>Pseudomonadota</taxon>
        <taxon>Betaproteobacteria</taxon>
        <taxon>Burkholderiales</taxon>
        <taxon>Sphaerotilaceae</taxon>
        <taxon>Sphaerotilus</taxon>
    </lineage>
</organism>